<sequence>TWTDTILVGRPLYHSLKTLKSVHHKIVQICVREVGFYMISSDNSRVDEKLNSASALAVHRKEKLANSLVTSLISKVVHQLLL</sequence>
<gene>
    <name evidence="1" type="primary">ORF130645</name>
</gene>
<reference evidence="1" key="1">
    <citation type="submission" date="2014-12" db="EMBL/GenBank/DDBJ databases">
        <title>Insight into the proteome of Arion vulgaris.</title>
        <authorList>
            <person name="Aradska J."/>
            <person name="Bulat T."/>
            <person name="Smidak R."/>
            <person name="Sarate P."/>
            <person name="Gangsoo J."/>
            <person name="Sialana F."/>
            <person name="Bilban M."/>
            <person name="Lubec G."/>
        </authorList>
    </citation>
    <scope>NUCLEOTIDE SEQUENCE</scope>
    <source>
        <tissue evidence="1">Skin</tissue>
    </source>
</reference>
<name>A0A0B7AN56_9EUPU</name>
<dbReference type="EMBL" id="HACG01035413">
    <property type="protein sequence ID" value="CEK82278.1"/>
    <property type="molecule type" value="Transcribed_RNA"/>
</dbReference>
<feature type="non-terminal residue" evidence="1">
    <location>
        <position position="1"/>
    </location>
</feature>
<accession>A0A0B7AN56</accession>
<proteinExistence type="predicted"/>
<organism evidence="1">
    <name type="scientific">Arion vulgaris</name>
    <dbReference type="NCBI Taxonomy" id="1028688"/>
    <lineage>
        <taxon>Eukaryota</taxon>
        <taxon>Metazoa</taxon>
        <taxon>Spiralia</taxon>
        <taxon>Lophotrochozoa</taxon>
        <taxon>Mollusca</taxon>
        <taxon>Gastropoda</taxon>
        <taxon>Heterobranchia</taxon>
        <taxon>Euthyneura</taxon>
        <taxon>Panpulmonata</taxon>
        <taxon>Eupulmonata</taxon>
        <taxon>Stylommatophora</taxon>
        <taxon>Helicina</taxon>
        <taxon>Arionoidea</taxon>
        <taxon>Arionidae</taxon>
        <taxon>Arion</taxon>
    </lineage>
</organism>
<dbReference type="AlphaFoldDB" id="A0A0B7AN56"/>
<feature type="non-terminal residue" evidence="1">
    <location>
        <position position="82"/>
    </location>
</feature>
<evidence type="ECO:0000313" key="1">
    <source>
        <dbReference type="EMBL" id="CEK82278.1"/>
    </source>
</evidence>
<protein>
    <submittedName>
        <fullName evidence="1">Uncharacterized protein</fullName>
    </submittedName>
</protein>